<reference evidence="1" key="1">
    <citation type="submission" date="2018-05" db="EMBL/GenBank/DDBJ databases">
        <authorList>
            <person name="Lanie J.A."/>
            <person name="Ng W.-L."/>
            <person name="Kazmierczak K.M."/>
            <person name="Andrzejewski T.M."/>
            <person name="Davidsen T.M."/>
            <person name="Wayne K.J."/>
            <person name="Tettelin H."/>
            <person name="Glass J.I."/>
            <person name="Rusch D."/>
            <person name="Podicherti R."/>
            <person name="Tsui H.-C.T."/>
            <person name="Winkler M.E."/>
        </authorList>
    </citation>
    <scope>NUCLEOTIDE SEQUENCE</scope>
</reference>
<organism evidence="1">
    <name type="scientific">marine metagenome</name>
    <dbReference type="NCBI Taxonomy" id="408172"/>
    <lineage>
        <taxon>unclassified sequences</taxon>
        <taxon>metagenomes</taxon>
        <taxon>ecological metagenomes</taxon>
    </lineage>
</organism>
<accession>A0A382UQ61</accession>
<protein>
    <submittedName>
        <fullName evidence="1">Uncharacterized protein</fullName>
    </submittedName>
</protein>
<gene>
    <name evidence="1" type="ORF">METZ01_LOCUS388809</name>
</gene>
<sequence length="45" mass="4921">MHILTKFLKISPVVFALFFISIPVDAKKSSNKATETEISLVDGIA</sequence>
<name>A0A382UQ61_9ZZZZ</name>
<evidence type="ECO:0000313" key="1">
    <source>
        <dbReference type="EMBL" id="SVD35955.1"/>
    </source>
</evidence>
<dbReference type="AlphaFoldDB" id="A0A382UQ61"/>
<proteinExistence type="predicted"/>
<dbReference type="EMBL" id="UINC01145678">
    <property type="protein sequence ID" value="SVD35955.1"/>
    <property type="molecule type" value="Genomic_DNA"/>
</dbReference>
<feature type="non-terminal residue" evidence="1">
    <location>
        <position position="45"/>
    </location>
</feature>